<feature type="transmembrane region" description="Helical" evidence="1">
    <location>
        <begin position="7"/>
        <end position="28"/>
    </location>
</feature>
<accession>A0A4Y7QCG2</accession>
<evidence type="ECO:0000313" key="3">
    <source>
        <dbReference type="Proteomes" id="UP000294933"/>
    </source>
</evidence>
<organism evidence="2 3">
    <name type="scientific">Rickenella mellea</name>
    <dbReference type="NCBI Taxonomy" id="50990"/>
    <lineage>
        <taxon>Eukaryota</taxon>
        <taxon>Fungi</taxon>
        <taxon>Dikarya</taxon>
        <taxon>Basidiomycota</taxon>
        <taxon>Agaricomycotina</taxon>
        <taxon>Agaricomycetes</taxon>
        <taxon>Hymenochaetales</taxon>
        <taxon>Rickenellaceae</taxon>
        <taxon>Rickenella</taxon>
    </lineage>
</organism>
<keyword evidence="1" id="KW-1133">Transmembrane helix</keyword>
<proteinExistence type="predicted"/>
<protein>
    <submittedName>
        <fullName evidence="2">Uncharacterized protein</fullName>
    </submittedName>
</protein>
<feature type="transmembrane region" description="Helical" evidence="1">
    <location>
        <begin position="88"/>
        <end position="109"/>
    </location>
</feature>
<feature type="transmembrane region" description="Helical" evidence="1">
    <location>
        <begin position="34"/>
        <end position="56"/>
    </location>
</feature>
<evidence type="ECO:0000313" key="2">
    <source>
        <dbReference type="EMBL" id="TDL24530.1"/>
    </source>
</evidence>
<keyword evidence="1" id="KW-0472">Membrane</keyword>
<keyword evidence="3" id="KW-1185">Reference proteome</keyword>
<dbReference type="OrthoDB" id="3354157at2759"/>
<keyword evidence="1" id="KW-0812">Transmembrane</keyword>
<feature type="transmembrane region" description="Helical" evidence="1">
    <location>
        <begin position="129"/>
        <end position="150"/>
    </location>
</feature>
<dbReference type="AlphaFoldDB" id="A0A4Y7QCG2"/>
<evidence type="ECO:0000256" key="1">
    <source>
        <dbReference type="SAM" id="Phobius"/>
    </source>
</evidence>
<name>A0A4Y7QCG2_9AGAM</name>
<gene>
    <name evidence="2" type="ORF">BD410DRAFT_93253</name>
</gene>
<reference evidence="2 3" key="1">
    <citation type="submission" date="2018-06" db="EMBL/GenBank/DDBJ databases">
        <title>A transcriptomic atlas of mushroom development highlights an independent origin of complex multicellularity.</title>
        <authorList>
            <consortium name="DOE Joint Genome Institute"/>
            <person name="Krizsan K."/>
            <person name="Almasi E."/>
            <person name="Merenyi Z."/>
            <person name="Sahu N."/>
            <person name="Viragh M."/>
            <person name="Koszo T."/>
            <person name="Mondo S."/>
            <person name="Kiss B."/>
            <person name="Balint B."/>
            <person name="Kues U."/>
            <person name="Barry K."/>
            <person name="Hegedus J.C."/>
            <person name="Henrissat B."/>
            <person name="Johnson J."/>
            <person name="Lipzen A."/>
            <person name="Ohm R."/>
            <person name="Nagy I."/>
            <person name="Pangilinan J."/>
            <person name="Yan J."/>
            <person name="Xiong Y."/>
            <person name="Grigoriev I.V."/>
            <person name="Hibbett D.S."/>
            <person name="Nagy L.G."/>
        </authorList>
    </citation>
    <scope>NUCLEOTIDE SEQUENCE [LARGE SCALE GENOMIC DNA]</scope>
    <source>
        <strain evidence="2 3">SZMC22713</strain>
    </source>
</reference>
<dbReference type="VEuPathDB" id="FungiDB:BD410DRAFT_93253"/>
<sequence length="230" mass="25950">MLYFRTWSIYVFSIPMQIVLTLRTWAIWERDLRVAAILIIAEAIYNVTVIVCDSILSKTYRYEPDALLGPLLDCYSGISGMSSTIVKVAFASLMIADAIVFVLILMRAIKEGRRTRTGILRVLVRDGAVYYAVLFAFSVGNLFLTTFLPLKRITLMGSLAPALLVAKSIGASHIVLNLREYFYGQQQMSELLSGINFGERRTILDEISRQVVFEPAVFDTQDEKPRGNLY</sequence>
<dbReference type="EMBL" id="ML170166">
    <property type="protein sequence ID" value="TDL24530.1"/>
    <property type="molecule type" value="Genomic_DNA"/>
</dbReference>
<dbReference type="Proteomes" id="UP000294933">
    <property type="component" value="Unassembled WGS sequence"/>
</dbReference>